<evidence type="ECO:0000313" key="2">
    <source>
        <dbReference type="Proteomes" id="UP000257109"/>
    </source>
</evidence>
<gene>
    <name evidence="1" type="ORF">CR513_53032</name>
</gene>
<sequence length="112" mass="13279">RFKILREPNLRKKRTQEKFNFCLLFKQTWFQFTFGKRKINLMLNSQIIGYGSLHLEVKYLIVRDLVKDGSIMMEHIDTNSMVVDPLTKGLKHIVFKRCVQNINIVNYCDVLG</sequence>
<dbReference type="EMBL" id="QJKJ01012728">
    <property type="protein sequence ID" value="RDX68028.1"/>
    <property type="molecule type" value="Genomic_DNA"/>
</dbReference>
<comment type="caution">
    <text evidence="1">The sequence shown here is derived from an EMBL/GenBank/DDBJ whole genome shotgun (WGS) entry which is preliminary data.</text>
</comment>
<reference evidence="1" key="1">
    <citation type="submission" date="2018-05" db="EMBL/GenBank/DDBJ databases">
        <title>Draft genome of Mucuna pruriens seed.</title>
        <authorList>
            <person name="Nnadi N.E."/>
            <person name="Vos R."/>
            <person name="Hasami M.H."/>
            <person name="Devisetty U.K."/>
            <person name="Aguiy J.C."/>
        </authorList>
    </citation>
    <scope>NUCLEOTIDE SEQUENCE [LARGE SCALE GENOMIC DNA]</scope>
    <source>
        <strain evidence="1">JCA_2017</strain>
    </source>
</reference>
<feature type="non-terminal residue" evidence="1">
    <location>
        <position position="112"/>
    </location>
</feature>
<evidence type="ECO:0008006" key="3">
    <source>
        <dbReference type="Google" id="ProtNLM"/>
    </source>
</evidence>
<keyword evidence="2" id="KW-1185">Reference proteome</keyword>
<dbReference type="OrthoDB" id="3344688at2759"/>
<dbReference type="AlphaFoldDB" id="A0A371EPP7"/>
<feature type="non-terminal residue" evidence="1">
    <location>
        <position position="1"/>
    </location>
</feature>
<accession>A0A371EPP7</accession>
<dbReference type="Proteomes" id="UP000257109">
    <property type="component" value="Unassembled WGS sequence"/>
</dbReference>
<proteinExistence type="predicted"/>
<organism evidence="1 2">
    <name type="scientific">Mucuna pruriens</name>
    <name type="common">Velvet bean</name>
    <name type="synonym">Dolichos pruriens</name>
    <dbReference type="NCBI Taxonomy" id="157652"/>
    <lineage>
        <taxon>Eukaryota</taxon>
        <taxon>Viridiplantae</taxon>
        <taxon>Streptophyta</taxon>
        <taxon>Embryophyta</taxon>
        <taxon>Tracheophyta</taxon>
        <taxon>Spermatophyta</taxon>
        <taxon>Magnoliopsida</taxon>
        <taxon>eudicotyledons</taxon>
        <taxon>Gunneridae</taxon>
        <taxon>Pentapetalae</taxon>
        <taxon>rosids</taxon>
        <taxon>fabids</taxon>
        <taxon>Fabales</taxon>
        <taxon>Fabaceae</taxon>
        <taxon>Papilionoideae</taxon>
        <taxon>50 kb inversion clade</taxon>
        <taxon>NPAAA clade</taxon>
        <taxon>indigoferoid/millettioid clade</taxon>
        <taxon>Phaseoleae</taxon>
        <taxon>Mucuna</taxon>
    </lineage>
</organism>
<protein>
    <recommendedName>
        <fullName evidence="3">Copia protein</fullName>
    </recommendedName>
</protein>
<name>A0A371EPP7_MUCPR</name>
<evidence type="ECO:0000313" key="1">
    <source>
        <dbReference type="EMBL" id="RDX68028.1"/>
    </source>
</evidence>